<evidence type="ECO:0000313" key="2">
    <source>
        <dbReference type="EMBL" id="KFN42707.1"/>
    </source>
</evidence>
<dbReference type="RefSeq" id="WP_034214097.1">
    <property type="nucleotide sequence ID" value="NZ_AVCK01000044.1"/>
</dbReference>
<dbReference type="Proteomes" id="UP000029393">
    <property type="component" value="Unassembled WGS sequence"/>
</dbReference>
<name>A0A091AU30_9GAMM</name>
<comment type="caution">
    <text evidence="2">The sequence shown here is derived from an EMBL/GenBank/DDBJ whole genome shotgun (WGS) entry which is preliminary data.</text>
</comment>
<protein>
    <recommendedName>
        <fullName evidence="4">ATPase AAA</fullName>
    </recommendedName>
</protein>
<evidence type="ECO:0000256" key="1">
    <source>
        <dbReference type="SAM" id="MobiDB-lite"/>
    </source>
</evidence>
<dbReference type="AlphaFoldDB" id="A0A091AU30"/>
<feature type="region of interest" description="Disordered" evidence="1">
    <location>
        <begin position="829"/>
        <end position="856"/>
    </location>
</feature>
<dbReference type="eggNOG" id="COG1483">
    <property type="taxonomic scope" value="Bacteria"/>
</dbReference>
<sequence>MTLKPWREIAIPHEDVLKGTFQQAEFAADITRVQARTATAEYQDPALFFRRTFITEGMSLLLDSVVRRLNGQGGDPVIQLQTAFGGGKTHTMLAVLHLSAGEAPARDLEGIPAILDKAGVQDLPMATVVVLDGNQLAPNQPRKVEGHEIRTLWGELAWQLGKAEGYALIAESDRAGTSPGKDVLADLIRKYAPCVILVDELVAYIRQFEPGKTLAGGTYDSNLSFIQALTEALKAVPNALMLASLPESEREAGSDRGVAALKTLEHYFGRVQAIWKPVGTEEAFEIVRRRLFAEIRDRSAADEVCRAFADLYVQHGGDLPSETQEGQYLARMQSAYPIHPEYFERLYKDWSSLPSFQRTRGVLKLMAKVIHRLWQDGNQDLLLMPGSTPLYDATVRAEMLNYLPPGWDPVLERDVDGDRSEPVDIEQREPKFGSIQACRRTARSIFLGSAPTSVNQMTQGLETERILLGCLQPGQAPYVYRDALSRLETRLTYLNKGNGRWWLDVRPNLRREMEDRKRRFKDDEDVIPAIRETLQRVIGGGPLDATHIFTPSIDIPDDWALRLVVLPPRATHARTGGSQAISAALALLRNRGEQPRQKQNRLVFLAAETDQLGHLMDTMRTLLAWKSIVIDVRDNRITLDNLQAKQAEQNGNQVQEAAYRLVKETYRWLLTPFQQAQAGGGVGEIEWESLPLNPAAQNMTKEIEGVLQDNELVISEWAPIHLNRLLKAWFWKNAEPDCSAADLWQKSCNYLYFPRLRKSTVVQNAIAAGAASRDFFGLAYGKEAGEYRGFTFGKNTTPMMDSLLLVEPDHAAAYQAQLDAVQAAAISATPPGTTLPTPGTPGVGPSQTPPVSATPASKPKHFYATVELDPVKASLQFSNIVNEVVELFTAAPGTRVRIKVDIDVLSNTGFEDGTVRAAKENTKTLKFDSSEFE</sequence>
<proteinExistence type="predicted"/>
<keyword evidence="3" id="KW-1185">Reference proteome</keyword>
<reference evidence="2 3" key="1">
    <citation type="submission" date="2013-09" db="EMBL/GenBank/DDBJ databases">
        <title>Genome sequencing of Arenimonas metalli.</title>
        <authorList>
            <person name="Chen F."/>
            <person name="Wang G."/>
        </authorList>
    </citation>
    <scope>NUCLEOTIDE SEQUENCE [LARGE SCALE GENOMIC DNA]</scope>
    <source>
        <strain evidence="2 3">CF5-1</strain>
    </source>
</reference>
<dbReference type="PATRIC" id="fig|1384056.3.peg.2188"/>
<dbReference type="OrthoDB" id="9757917at2"/>
<dbReference type="Pfam" id="PF04465">
    <property type="entry name" value="DUF499"/>
    <property type="match status" value="1"/>
</dbReference>
<dbReference type="EMBL" id="AVCK01000044">
    <property type="protein sequence ID" value="KFN42707.1"/>
    <property type="molecule type" value="Genomic_DNA"/>
</dbReference>
<dbReference type="InterPro" id="IPR007555">
    <property type="entry name" value="DUF499"/>
</dbReference>
<dbReference type="STRING" id="1384056.N787_03380"/>
<accession>A0A091AU30</accession>
<evidence type="ECO:0000313" key="3">
    <source>
        <dbReference type="Proteomes" id="UP000029393"/>
    </source>
</evidence>
<evidence type="ECO:0008006" key="4">
    <source>
        <dbReference type="Google" id="ProtNLM"/>
    </source>
</evidence>
<gene>
    <name evidence="2" type="ORF">N787_03380</name>
</gene>
<organism evidence="2 3">
    <name type="scientific">Arenimonas metalli CF5-1</name>
    <dbReference type="NCBI Taxonomy" id="1384056"/>
    <lineage>
        <taxon>Bacteria</taxon>
        <taxon>Pseudomonadati</taxon>
        <taxon>Pseudomonadota</taxon>
        <taxon>Gammaproteobacteria</taxon>
        <taxon>Lysobacterales</taxon>
        <taxon>Lysobacteraceae</taxon>
        <taxon>Arenimonas</taxon>
    </lineage>
</organism>